<evidence type="ECO:0000313" key="6">
    <source>
        <dbReference type="Proteomes" id="UP000005384"/>
    </source>
</evidence>
<name>G5IHL5_9FIRM</name>
<proteinExistence type="predicted"/>
<dbReference type="Pfam" id="PF19127">
    <property type="entry name" value="Choline_bind_3"/>
    <property type="match status" value="1"/>
</dbReference>
<protein>
    <recommendedName>
        <fullName evidence="7">YHYH domain-containing protein</fullName>
    </recommendedName>
</protein>
<dbReference type="Gene3D" id="2.10.270.10">
    <property type="entry name" value="Cholin Binding"/>
    <property type="match status" value="1"/>
</dbReference>
<feature type="region of interest" description="Disordered" evidence="3">
    <location>
        <begin position="81"/>
        <end position="105"/>
    </location>
</feature>
<dbReference type="EMBL" id="ADLN01000078">
    <property type="protein sequence ID" value="EHI59062.1"/>
    <property type="molecule type" value="Genomic_DNA"/>
</dbReference>
<dbReference type="PROSITE" id="PS51170">
    <property type="entry name" value="CW"/>
    <property type="match status" value="1"/>
</dbReference>
<keyword evidence="1" id="KW-0677">Repeat</keyword>
<evidence type="ECO:0000256" key="4">
    <source>
        <dbReference type="SAM" id="SignalP"/>
    </source>
</evidence>
<keyword evidence="6" id="KW-1185">Reference proteome</keyword>
<evidence type="ECO:0000256" key="1">
    <source>
        <dbReference type="ARBA" id="ARBA00022737"/>
    </source>
</evidence>
<reference evidence="5 6" key="1">
    <citation type="submission" date="2011-08" db="EMBL/GenBank/DDBJ databases">
        <title>The Genome Sequence of Clostridium hathewayi WAL-18680.</title>
        <authorList>
            <consortium name="The Broad Institute Genome Sequencing Platform"/>
            <person name="Earl A."/>
            <person name="Ward D."/>
            <person name="Feldgarden M."/>
            <person name="Gevers D."/>
            <person name="Finegold S.M."/>
            <person name="Summanen P.H."/>
            <person name="Molitoris D.R."/>
            <person name="Song M."/>
            <person name="Daigneault M."/>
            <person name="Allen-Vercoe E."/>
            <person name="Young S.K."/>
            <person name="Zeng Q."/>
            <person name="Gargeya S."/>
            <person name="Fitzgerald M."/>
            <person name="Haas B."/>
            <person name="Abouelleil A."/>
            <person name="Alvarado L."/>
            <person name="Arachchi H.M."/>
            <person name="Berlin A."/>
            <person name="Brown A."/>
            <person name="Chapman S.B."/>
            <person name="Chen Z."/>
            <person name="Dunbar C."/>
            <person name="Freedman E."/>
            <person name="Gearin G."/>
            <person name="Gellesch M."/>
            <person name="Goldberg J."/>
            <person name="Griggs A."/>
            <person name="Gujja S."/>
            <person name="Heiman D."/>
            <person name="Howarth C."/>
            <person name="Larson L."/>
            <person name="Lui A."/>
            <person name="MacDonald P.J.P."/>
            <person name="Montmayeur A."/>
            <person name="Murphy C."/>
            <person name="Neiman D."/>
            <person name="Pearson M."/>
            <person name="Priest M."/>
            <person name="Roberts A."/>
            <person name="Saif S."/>
            <person name="Shea T."/>
            <person name="Shenoy N."/>
            <person name="Sisk P."/>
            <person name="Stolte C."/>
            <person name="Sykes S."/>
            <person name="Wortman J."/>
            <person name="Nusbaum C."/>
            <person name="Birren B."/>
        </authorList>
    </citation>
    <scope>NUCLEOTIDE SEQUENCE [LARGE SCALE GENOMIC DNA]</scope>
    <source>
        <strain evidence="5 6">WAL-18680</strain>
    </source>
</reference>
<keyword evidence="4" id="KW-0732">Signal</keyword>
<dbReference type="NCBIfam" id="NF033223">
    <property type="entry name" value="YHYH_alt"/>
    <property type="match status" value="1"/>
</dbReference>
<dbReference type="PATRIC" id="fig|742737.3.peg.2992"/>
<dbReference type="SUPFAM" id="SSF69360">
    <property type="entry name" value="Cell wall binding repeat"/>
    <property type="match status" value="1"/>
</dbReference>
<dbReference type="AlphaFoldDB" id="G5IHL5"/>
<dbReference type="InterPro" id="IPR047773">
    <property type="entry name" value="YHYH_dom_bact"/>
</dbReference>
<sequence length="206" mass="22585">MKMCLKKLAVTLMSGFLLASAIIVLPASPFVVEAEAHSGNTDSHGGHRDNRNASGLGSYHYHCGGHPAHLHTNGVCPYATSDTGTNPAPQKQVPESKASVPETTAVTVEPGWKEDSAGWWYCTSDGQYYKDCWQNIDSQWYYFNPDGYMATGWHCQTDHCYYLASDGHMVTGEHEIDGEHCYFNTDGSLDDTTSHHGSGHHAGHHN</sequence>
<evidence type="ECO:0000313" key="5">
    <source>
        <dbReference type="EMBL" id="EHI59062.1"/>
    </source>
</evidence>
<evidence type="ECO:0000256" key="3">
    <source>
        <dbReference type="SAM" id="MobiDB-lite"/>
    </source>
</evidence>
<comment type="caution">
    <text evidence="5">The sequence shown here is derived from an EMBL/GenBank/DDBJ whole genome shotgun (WGS) entry which is preliminary data.</text>
</comment>
<dbReference type="HOGENOM" id="CLU_1270484_0_0_9"/>
<feature type="chain" id="PRO_5039483381" description="YHYH domain-containing protein" evidence="4">
    <location>
        <begin position="20"/>
        <end position="206"/>
    </location>
</feature>
<dbReference type="RefSeq" id="WP_006780969.1">
    <property type="nucleotide sequence ID" value="NZ_CP040506.1"/>
</dbReference>
<gene>
    <name evidence="5" type="ORF">HMPREF9473_02993</name>
</gene>
<evidence type="ECO:0008006" key="7">
    <source>
        <dbReference type="Google" id="ProtNLM"/>
    </source>
</evidence>
<organism evidence="5 6">
    <name type="scientific">Hungatella hathewayi WAL-18680</name>
    <dbReference type="NCBI Taxonomy" id="742737"/>
    <lineage>
        <taxon>Bacteria</taxon>
        <taxon>Bacillati</taxon>
        <taxon>Bacillota</taxon>
        <taxon>Clostridia</taxon>
        <taxon>Lachnospirales</taxon>
        <taxon>Lachnospiraceae</taxon>
        <taxon>Hungatella</taxon>
    </lineage>
</organism>
<dbReference type="InterPro" id="IPR018337">
    <property type="entry name" value="Cell_wall/Cho-bd_repeat"/>
</dbReference>
<evidence type="ECO:0000256" key="2">
    <source>
        <dbReference type="PROSITE-ProRule" id="PRU00591"/>
    </source>
</evidence>
<feature type="signal peptide" evidence="4">
    <location>
        <begin position="1"/>
        <end position="19"/>
    </location>
</feature>
<dbReference type="Proteomes" id="UP000005384">
    <property type="component" value="Unassembled WGS sequence"/>
</dbReference>
<accession>G5IHL5</accession>
<feature type="repeat" description="Cell wall-binding" evidence="2">
    <location>
        <begin position="130"/>
        <end position="149"/>
    </location>
</feature>